<evidence type="ECO:0000256" key="3">
    <source>
        <dbReference type="ARBA" id="ARBA00011738"/>
    </source>
</evidence>
<dbReference type="RefSeq" id="WP_281258470.1">
    <property type="nucleotide sequence ID" value="NZ_PHHF01000039.1"/>
</dbReference>
<evidence type="ECO:0000256" key="6">
    <source>
        <dbReference type="ARBA" id="ARBA00022842"/>
    </source>
</evidence>
<proteinExistence type="predicted"/>
<feature type="non-terminal residue" evidence="8">
    <location>
        <position position="104"/>
    </location>
</feature>
<dbReference type="InterPro" id="IPR029061">
    <property type="entry name" value="THDP-binding"/>
</dbReference>
<dbReference type="PROSITE" id="PS00801">
    <property type="entry name" value="TRANSKETOLASE_1"/>
    <property type="match status" value="1"/>
</dbReference>
<organism evidence="8 9">
    <name type="scientific">Edaphosphingomonas fennica</name>
    <dbReference type="NCBI Taxonomy" id="114404"/>
    <lineage>
        <taxon>Bacteria</taxon>
        <taxon>Pseudomonadati</taxon>
        <taxon>Pseudomonadota</taxon>
        <taxon>Alphaproteobacteria</taxon>
        <taxon>Sphingomonadales</taxon>
        <taxon>Rhizorhabdaceae</taxon>
        <taxon>Edaphosphingomonas</taxon>
    </lineage>
</organism>
<evidence type="ECO:0000313" key="8">
    <source>
        <dbReference type="EMBL" id="PTD23405.1"/>
    </source>
</evidence>
<evidence type="ECO:0000256" key="7">
    <source>
        <dbReference type="ARBA" id="ARBA00023052"/>
    </source>
</evidence>
<dbReference type="EC" id="2.2.1.7" evidence="8"/>
<keyword evidence="7" id="KW-0786">Thiamine pyrophosphate</keyword>
<dbReference type="Pfam" id="PF13292">
    <property type="entry name" value="DXP_synthase_N"/>
    <property type="match status" value="1"/>
</dbReference>
<dbReference type="Proteomes" id="UP000241206">
    <property type="component" value="Unassembled WGS sequence"/>
</dbReference>
<keyword evidence="6" id="KW-0460">Magnesium</keyword>
<evidence type="ECO:0000256" key="5">
    <source>
        <dbReference type="ARBA" id="ARBA00022723"/>
    </source>
</evidence>
<accession>A0A2T4I2X1</accession>
<evidence type="ECO:0000256" key="2">
    <source>
        <dbReference type="ARBA" id="ARBA00001964"/>
    </source>
</evidence>
<comment type="caution">
    <text evidence="8">The sequence shown here is derived from an EMBL/GenBank/DDBJ whole genome shotgun (WGS) entry which is preliminary data.</text>
</comment>
<dbReference type="GO" id="GO:0016114">
    <property type="term" value="P:terpenoid biosynthetic process"/>
    <property type="evidence" value="ECO:0007669"/>
    <property type="project" value="InterPro"/>
</dbReference>
<dbReference type="AlphaFoldDB" id="A0A2T4I2X1"/>
<comment type="cofactor">
    <cofactor evidence="1">
        <name>Mg(2+)</name>
        <dbReference type="ChEBI" id="CHEBI:18420"/>
    </cofactor>
</comment>
<reference evidence="8 9" key="1">
    <citation type="submission" date="2017-11" db="EMBL/GenBank/DDBJ databases">
        <title>Sphingomonas oleivorans sp. nov., isolated from oil-contaminated soil.</title>
        <authorList>
            <person name="Wang L."/>
            <person name="Chen L."/>
        </authorList>
    </citation>
    <scope>NUCLEOTIDE SEQUENCE [LARGE SCALE GENOMIC DNA]</scope>
    <source>
        <strain evidence="8 9">K101</strain>
    </source>
</reference>
<name>A0A2T4I2X1_9SPHN</name>
<dbReference type="Gene3D" id="3.40.50.970">
    <property type="match status" value="1"/>
</dbReference>
<dbReference type="InterPro" id="IPR005477">
    <property type="entry name" value="Dxylulose-5-P_synthase"/>
</dbReference>
<dbReference type="GO" id="GO:0008661">
    <property type="term" value="F:1-deoxy-D-xylulose-5-phosphate synthase activity"/>
    <property type="evidence" value="ECO:0007669"/>
    <property type="project" value="UniProtKB-EC"/>
</dbReference>
<keyword evidence="4 8" id="KW-0808">Transferase</keyword>
<dbReference type="SUPFAM" id="SSF52518">
    <property type="entry name" value="Thiamin diphosphate-binding fold (THDP-binding)"/>
    <property type="match status" value="1"/>
</dbReference>
<dbReference type="PANTHER" id="PTHR43322:SF5">
    <property type="entry name" value="1-DEOXY-D-XYLULOSE-5-PHOSPHATE SYNTHASE, CHLOROPLASTIC"/>
    <property type="match status" value="1"/>
</dbReference>
<comment type="cofactor">
    <cofactor evidence="2">
        <name>thiamine diphosphate</name>
        <dbReference type="ChEBI" id="CHEBI:58937"/>
    </cofactor>
</comment>
<sequence>MSDRPRTPLLDLVRTPDELRRLSPDQLATLATELRAEMISAVGVTGGHLGSGLGVVELTVALHYVFDTPRDVLIWDVGHQAYPHKILTGRRDRIRTLRQGGGLS</sequence>
<evidence type="ECO:0000313" key="9">
    <source>
        <dbReference type="Proteomes" id="UP000241206"/>
    </source>
</evidence>
<gene>
    <name evidence="8" type="ORF">CV103_08675</name>
</gene>
<evidence type="ECO:0000256" key="4">
    <source>
        <dbReference type="ARBA" id="ARBA00022679"/>
    </source>
</evidence>
<dbReference type="GO" id="GO:0046872">
    <property type="term" value="F:metal ion binding"/>
    <property type="evidence" value="ECO:0007669"/>
    <property type="project" value="UniProtKB-KW"/>
</dbReference>
<dbReference type="InterPro" id="IPR049557">
    <property type="entry name" value="Transketolase_CS"/>
</dbReference>
<dbReference type="EMBL" id="PHHF01000039">
    <property type="protein sequence ID" value="PTD23405.1"/>
    <property type="molecule type" value="Genomic_DNA"/>
</dbReference>
<keyword evidence="5" id="KW-0479">Metal-binding</keyword>
<comment type="subunit">
    <text evidence="3">Homodimer.</text>
</comment>
<keyword evidence="9" id="KW-1185">Reference proteome</keyword>
<evidence type="ECO:0000256" key="1">
    <source>
        <dbReference type="ARBA" id="ARBA00001946"/>
    </source>
</evidence>
<dbReference type="PANTHER" id="PTHR43322">
    <property type="entry name" value="1-D-DEOXYXYLULOSE 5-PHOSPHATE SYNTHASE-RELATED"/>
    <property type="match status" value="1"/>
</dbReference>
<protein>
    <submittedName>
        <fullName evidence="8">1-deoxy-D-xylulose-5-phosphate synthase</fullName>
        <ecNumber evidence="8">2.2.1.7</ecNumber>
    </submittedName>
</protein>